<accession>A0A363ULG0</accession>
<evidence type="ECO:0000259" key="3">
    <source>
        <dbReference type="PROSITE" id="PS50887"/>
    </source>
</evidence>
<dbReference type="PROSITE" id="PS50110">
    <property type="entry name" value="RESPONSE_REGULATORY"/>
    <property type="match status" value="1"/>
</dbReference>
<dbReference type="Pfam" id="PF00072">
    <property type="entry name" value="Response_reg"/>
    <property type="match status" value="1"/>
</dbReference>
<dbReference type="SUPFAM" id="SSF52172">
    <property type="entry name" value="CheY-like"/>
    <property type="match status" value="1"/>
</dbReference>
<evidence type="ECO:0008006" key="6">
    <source>
        <dbReference type="Google" id="ProtNLM"/>
    </source>
</evidence>
<dbReference type="SMART" id="SM00448">
    <property type="entry name" value="REC"/>
    <property type="match status" value="1"/>
</dbReference>
<dbReference type="SUPFAM" id="SSF55073">
    <property type="entry name" value="Nucleotide cyclase"/>
    <property type="match status" value="1"/>
</dbReference>
<feature type="modified residue" description="4-aspartylphosphate" evidence="1">
    <location>
        <position position="53"/>
    </location>
</feature>
<dbReference type="InterPro" id="IPR043128">
    <property type="entry name" value="Rev_trsase/Diguanyl_cyclase"/>
</dbReference>
<dbReference type="PANTHER" id="PTHR46663:SF2">
    <property type="entry name" value="GGDEF DOMAIN-CONTAINING PROTEIN"/>
    <property type="match status" value="1"/>
</dbReference>
<dbReference type="PROSITE" id="PS50887">
    <property type="entry name" value="GGDEF"/>
    <property type="match status" value="1"/>
</dbReference>
<dbReference type="InterPro" id="IPR001789">
    <property type="entry name" value="Sig_transdc_resp-reg_receiver"/>
</dbReference>
<dbReference type="AlphaFoldDB" id="A0A363ULG0"/>
<dbReference type="Proteomes" id="UP000251800">
    <property type="component" value="Unassembled WGS sequence"/>
</dbReference>
<dbReference type="EMBL" id="QEQK01000006">
    <property type="protein sequence ID" value="PWN56253.1"/>
    <property type="molecule type" value="Genomic_DNA"/>
</dbReference>
<dbReference type="PANTHER" id="PTHR46663">
    <property type="entry name" value="DIGUANYLATE CYCLASE DGCT-RELATED"/>
    <property type="match status" value="1"/>
</dbReference>
<dbReference type="InterPro" id="IPR029787">
    <property type="entry name" value="Nucleotide_cyclase"/>
</dbReference>
<evidence type="ECO:0000313" key="5">
    <source>
        <dbReference type="Proteomes" id="UP000251800"/>
    </source>
</evidence>
<gene>
    <name evidence="4" type="ORF">DEH80_08265</name>
</gene>
<evidence type="ECO:0000256" key="1">
    <source>
        <dbReference type="PROSITE-ProRule" id="PRU00169"/>
    </source>
</evidence>
<dbReference type="Gene3D" id="3.40.50.2300">
    <property type="match status" value="1"/>
</dbReference>
<evidence type="ECO:0000259" key="2">
    <source>
        <dbReference type="PROSITE" id="PS50110"/>
    </source>
</evidence>
<evidence type="ECO:0000313" key="4">
    <source>
        <dbReference type="EMBL" id="PWN56253.1"/>
    </source>
</evidence>
<keyword evidence="1" id="KW-0597">Phosphoprotein</keyword>
<feature type="domain" description="Response regulatory" evidence="2">
    <location>
        <begin position="2"/>
        <end position="121"/>
    </location>
</feature>
<dbReference type="CDD" id="cd00156">
    <property type="entry name" value="REC"/>
    <property type="match status" value="1"/>
</dbReference>
<dbReference type="CDD" id="cd01949">
    <property type="entry name" value="GGDEF"/>
    <property type="match status" value="1"/>
</dbReference>
<name>A0A363ULG0_9GAMM</name>
<keyword evidence="5" id="KW-1185">Reference proteome</keyword>
<dbReference type="OrthoDB" id="766410at2"/>
<reference evidence="4 5" key="1">
    <citation type="submission" date="2018-05" db="EMBL/GenBank/DDBJ databases">
        <title>Abyssibacter profundi OUC007T gen. nov., sp. nov, a marine bacterium isolated from seawater of the Mariana Trench.</title>
        <authorList>
            <person name="Zhou S."/>
        </authorList>
    </citation>
    <scope>NUCLEOTIDE SEQUENCE [LARGE SCALE GENOMIC DNA]</scope>
    <source>
        <strain evidence="4 5">OUC007</strain>
    </source>
</reference>
<dbReference type="GO" id="GO:0000160">
    <property type="term" value="P:phosphorelay signal transduction system"/>
    <property type="evidence" value="ECO:0007669"/>
    <property type="project" value="InterPro"/>
</dbReference>
<comment type="caution">
    <text evidence="4">The sequence shown here is derived from an EMBL/GenBank/DDBJ whole genome shotgun (WGS) entry which is preliminary data.</text>
</comment>
<sequence>MKILLIDDDELDRALFEQTFQDAFPAGELVQCEDTEDLHSLAEAHRPDCILLDYRLRGNDGLSLLRNFSFSSDADARPPVIMLTGEGNEAVAVRALKLGSADYLSKNDMTAAALQTAISDAISDMQQRQASLAEQRRLRELATTDSLTQAGNRLAFTQALERKLSLASRHGAAFAVLLIDLDQFKPINDEYGHHAGDVVLIETVRRLRDTVRTEDGVFRLGGDEFTVILDLCPSAGDAAEVRERILQALTEPHCLPSGVSLMCGASVGMAVYPRDGDDAHALTHAADAAMYRCKRTQQQDRVAGPGPQDD</sequence>
<dbReference type="InterPro" id="IPR011006">
    <property type="entry name" value="CheY-like_superfamily"/>
</dbReference>
<dbReference type="RefSeq" id="WP_109720024.1">
    <property type="nucleotide sequence ID" value="NZ_QEQK01000006.1"/>
</dbReference>
<proteinExistence type="predicted"/>
<dbReference type="NCBIfam" id="TIGR00254">
    <property type="entry name" value="GGDEF"/>
    <property type="match status" value="1"/>
</dbReference>
<dbReference type="Gene3D" id="3.30.70.270">
    <property type="match status" value="1"/>
</dbReference>
<dbReference type="Pfam" id="PF00990">
    <property type="entry name" value="GGDEF"/>
    <property type="match status" value="1"/>
</dbReference>
<dbReference type="InterPro" id="IPR052163">
    <property type="entry name" value="DGC-Regulatory_Protein"/>
</dbReference>
<dbReference type="InterPro" id="IPR000160">
    <property type="entry name" value="GGDEF_dom"/>
</dbReference>
<feature type="domain" description="GGDEF" evidence="3">
    <location>
        <begin position="172"/>
        <end position="307"/>
    </location>
</feature>
<organism evidence="4 5">
    <name type="scientific">Abyssibacter profundi</name>
    <dbReference type="NCBI Taxonomy" id="2182787"/>
    <lineage>
        <taxon>Bacteria</taxon>
        <taxon>Pseudomonadati</taxon>
        <taxon>Pseudomonadota</taxon>
        <taxon>Gammaproteobacteria</taxon>
        <taxon>Chromatiales</taxon>
        <taxon>Oceanococcaceae</taxon>
        <taxon>Abyssibacter</taxon>
    </lineage>
</organism>
<protein>
    <recommendedName>
        <fullName evidence="6">Diguanylate cyclase response regulator</fullName>
    </recommendedName>
</protein>
<dbReference type="SMART" id="SM00267">
    <property type="entry name" value="GGDEF"/>
    <property type="match status" value="1"/>
</dbReference>